<dbReference type="Proteomes" id="UP001066276">
    <property type="component" value="Chromosome 11"/>
</dbReference>
<dbReference type="SUPFAM" id="SSF56672">
    <property type="entry name" value="DNA/RNA polymerases"/>
    <property type="match status" value="1"/>
</dbReference>
<dbReference type="AlphaFoldDB" id="A0AAV7L6V4"/>
<evidence type="ECO:0000256" key="2">
    <source>
        <dbReference type="ARBA" id="ARBA00012180"/>
    </source>
</evidence>
<dbReference type="GO" id="GO:0004523">
    <property type="term" value="F:RNA-DNA hybrid ribonuclease activity"/>
    <property type="evidence" value="ECO:0007669"/>
    <property type="project" value="UniProtKB-EC"/>
</dbReference>
<evidence type="ECO:0000256" key="1">
    <source>
        <dbReference type="ARBA" id="ARBA00010879"/>
    </source>
</evidence>
<feature type="domain" description="Reverse transcriptase" evidence="3">
    <location>
        <begin position="50"/>
        <end position="192"/>
    </location>
</feature>
<organism evidence="4 5">
    <name type="scientific">Pleurodeles waltl</name>
    <name type="common">Iberian ribbed newt</name>
    <dbReference type="NCBI Taxonomy" id="8319"/>
    <lineage>
        <taxon>Eukaryota</taxon>
        <taxon>Metazoa</taxon>
        <taxon>Chordata</taxon>
        <taxon>Craniata</taxon>
        <taxon>Vertebrata</taxon>
        <taxon>Euteleostomi</taxon>
        <taxon>Amphibia</taxon>
        <taxon>Batrachia</taxon>
        <taxon>Caudata</taxon>
        <taxon>Salamandroidea</taxon>
        <taxon>Salamandridae</taxon>
        <taxon>Pleurodelinae</taxon>
        <taxon>Pleurodeles</taxon>
    </lineage>
</organism>
<keyword evidence="5" id="KW-1185">Reference proteome</keyword>
<protein>
    <recommendedName>
        <fullName evidence="2">ribonuclease H</fullName>
        <ecNumber evidence="2">3.1.26.4</ecNumber>
    </recommendedName>
</protein>
<dbReference type="EC" id="3.1.26.4" evidence="2"/>
<dbReference type="PANTHER" id="PTHR37984:SF11">
    <property type="entry name" value="INTEGRASE CATALYTIC DOMAIN-CONTAINING PROTEIN"/>
    <property type="match status" value="1"/>
</dbReference>
<dbReference type="Pfam" id="PF00078">
    <property type="entry name" value="RVT_1"/>
    <property type="match status" value="1"/>
</dbReference>
<comment type="similarity">
    <text evidence="1">Belongs to the beta type-B retroviral polymerase family. HERV class-II K(HML-2) pol subfamily.</text>
</comment>
<sequence length="193" mass="21923">MQVALKHRRIASHLRPKVEVELPKLEEADIIERVEEPTPWVSPSVVTRKPKKPGEVRICVDMRLPNVAIQRERHLTPTVDNIVAEVSGSRWFSKMDLRARYHQLMLPLQSRAITNFSSHVGLRRYNCLSFGIVSAAEAFQDTIRGVLAELEGVINVSDDILEHAPTIEGHLKRLQATFHRLDQNGLTLLQGKM</sequence>
<reference evidence="4" key="1">
    <citation type="journal article" date="2022" name="bioRxiv">
        <title>Sequencing and chromosome-scale assembly of the giantPleurodeles waltlgenome.</title>
        <authorList>
            <person name="Brown T."/>
            <person name="Elewa A."/>
            <person name="Iarovenko S."/>
            <person name="Subramanian E."/>
            <person name="Araus A.J."/>
            <person name="Petzold A."/>
            <person name="Susuki M."/>
            <person name="Suzuki K.-i.T."/>
            <person name="Hayashi T."/>
            <person name="Toyoda A."/>
            <person name="Oliveira C."/>
            <person name="Osipova E."/>
            <person name="Leigh N.D."/>
            <person name="Simon A."/>
            <person name="Yun M.H."/>
        </authorList>
    </citation>
    <scope>NUCLEOTIDE SEQUENCE</scope>
    <source>
        <strain evidence="4">20211129_DDA</strain>
        <tissue evidence="4">Liver</tissue>
    </source>
</reference>
<comment type="caution">
    <text evidence="4">The sequence shown here is derived from an EMBL/GenBank/DDBJ whole genome shotgun (WGS) entry which is preliminary data.</text>
</comment>
<dbReference type="InterPro" id="IPR043128">
    <property type="entry name" value="Rev_trsase/Diguanyl_cyclase"/>
</dbReference>
<name>A0AAV7L6V4_PLEWA</name>
<evidence type="ECO:0000259" key="3">
    <source>
        <dbReference type="Pfam" id="PF00078"/>
    </source>
</evidence>
<gene>
    <name evidence="4" type="ORF">NDU88_000557</name>
</gene>
<dbReference type="CDD" id="cd01647">
    <property type="entry name" value="RT_LTR"/>
    <property type="match status" value="1"/>
</dbReference>
<proteinExistence type="inferred from homology"/>
<dbReference type="PANTHER" id="PTHR37984">
    <property type="entry name" value="PROTEIN CBG26694"/>
    <property type="match status" value="1"/>
</dbReference>
<dbReference type="Gene3D" id="3.30.70.270">
    <property type="match status" value="1"/>
</dbReference>
<dbReference type="InterPro" id="IPR043502">
    <property type="entry name" value="DNA/RNA_pol_sf"/>
</dbReference>
<dbReference type="EMBL" id="JANPWB010000015">
    <property type="protein sequence ID" value="KAJ1087381.1"/>
    <property type="molecule type" value="Genomic_DNA"/>
</dbReference>
<dbReference type="Gene3D" id="3.10.10.10">
    <property type="entry name" value="HIV Type 1 Reverse Transcriptase, subunit A, domain 1"/>
    <property type="match status" value="1"/>
</dbReference>
<dbReference type="InterPro" id="IPR000477">
    <property type="entry name" value="RT_dom"/>
</dbReference>
<dbReference type="InterPro" id="IPR050951">
    <property type="entry name" value="Retrovirus_Pol_polyprotein"/>
</dbReference>
<accession>A0AAV7L6V4</accession>
<evidence type="ECO:0000313" key="4">
    <source>
        <dbReference type="EMBL" id="KAJ1087381.1"/>
    </source>
</evidence>
<evidence type="ECO:0000313" key="5">
    <source>
        <dbReference type="Proteomes" id="UP001066276"/>
    </source>
</evidence>